<feature type="compositionally biased region" description="Polar residues" evidence="1">
    <location>
        <begin position="197"/>
        <end position="207"/>
    </location>
</feature>
<feature type="domain" description="Small ribosomal subunit protein mS35 mitochondrial conserved" evidence="2">
    <location>
        <begin position="103"/>
        <end position="197"/>
    </location>
</feature>
<organism evidence="3 4">
    <name type="scientific">Rhizoclosmatium globosum</name>
    <dbReference type="NCBI Taxonomy" id="329046"/>
    <lineage>
        <taxon>Eukaryota</taxon>
        <taxon>Fungi</taxon>
        <taxon>Fungi incertae sedis</taxon>
        <taxon>Chytridiomycota</taxon>
        <taxon>Chytridiomycota incertae sedis</taxon>
        <taxon>Chytridiomycetes</taxon>
        <taxon>Chytridiales</taxon>
        <taxon>Chytriomycetaceae</taxon>
        <taxon>Rhizoclosmatium</taxon>
    </lineage>
</organism>
<gene>
    <name evidence="3" type="ORF">BCR33DRAFT_722450</name>
</gene>
<protein>
    <recommendedName>
        <fullName evidence="2">Small ribosomal subunit protein mS35 mitochondrial conserved domain-containing protein</fullName>
    </recommendedName>
</protein>
<name>A0A1Y2BMI0_9FUNG</name>
<evidence type="ECO:0000259" key="2">
    <source>
        <dbReference type="Pfam" id="PF10213"/>
    </source>
</evidence>
<evidence type="ECO:0000313" key="4">
    <source>
        <dbReference type="Proteomes" id="UP000193642"/>
    </source>
</evidence>
<dbReference type="EMBL" id="MCGO01000059">
    <property type="protein sequence ID" value="ORY35974.1"/>
    <property type="molecule type" value="Genomic_DNA"/>
</dbReference>
<sequence length="221" mass="24085">MFRATSRVLGRRRVAPSEFGSSRSEDGVVGLSGKWNSDGLSRFDFDFVETAAWTQLVLADMASTSTRTLEKTENEAALVLHQTRTFNYELAPTASTTTPINPTLFVKVSSIPFSSSAAKHKFAVLAAPFFDGKDVVRISEVQKDGVSEAKANLILLKKLKALLDEANNSPEQMSSIPVDLRHVKKQKKDLSFPEAWKQQTKPQSTIQPSASPATSSPSPSA</sequence>
<accession>A0A1Y2BMI0</accession>
<dbReference type="STRING" id="329046.A0A1Y2BMI0"/>
<dbReference type="AlphaFoldDB" id="A0A1Y2BMI0"/>
<proteinExistence type="predicted"/>
<dbReference type="Pfam" id="PF10213">
    <property type="entry name" value="MRP-S28"/>
    <property type="match status" value="1"/>
</dbReference>
<keyword evidence="4" id="KW-1185">Reference proteome</keyword>
<evidence type="ECO:0000256" key="1">
    <source>
        <dbReference type="SAM" id="MobiDB-lite"/>
    </source>
</evidence>
<dbReference type="Proteomes" id="UP000193642">
    <property type="component" value="Unassembled WGS sequence"/>
</dbReference>
<comment type="caution">
    <text evidence="3">The sequence shown here is derived from an EMBL/GenBank/DDBJ whole genome shotgun (WGS) entry which is preliminary data.</text>
</comment>
<dbReference type="OrthoDB" id="283424at2759"/>
<feature type="region of interest" description="Disordered" evidence="1">
    <location>
        <begin position="189"/>
        <end position="221"/>
    </location>
</feature>
<evidence type="ECO:0000313" key="3">
    <source>
        <dbReference type="EMBL" id="ORY35974.1"/>
    </source>
</evidence>
<dbReference type="InterPro" id="IPR019349">
    <property type="entry name" value="Ribosomal_mS35_mit"/>
</dbReference>
<feature type="compositionally biased region" description="Low complexity" evidence="1">
    <location>
        <begin position="208"/>
        <end position="221"/>
    </location>
</feature>
<reference evidence="3 4" key="1">
    <citation type="submission" date="2016-07" db="EMBL/GenBank/DDBJ databases">
        <title>Pervasive Adenine N6-methylation of Active Genes in Fungi.</title>
        <authorList>
            <consortium name="DOE Joint Genome Institute"/>
            <person name="Mondo S.J."/>
            <person name="Dannebaum R.O."/>
            <person name="Kuo R.C."/>
            <person name="Labutti K."/>
            <person name="Haridas S."/>
            <person name="Kuo A."/>
            <person name="Salamov A."/>
            <person name="Ahrendt S.R."/>
            <person name="Lipzen A."/>
            <person name="Sullivan W."/>
            <person name="Andreopoulos W.B."/>
            <person name="Clum A."/>
            <person name="Lindquist E."/>
            <person name="Daum C."/>
            <person name="Ramamoorthy G.K."/>
            <person name="Gryganskyi A."/>
            <person name="Culley D."/>
            <person name="Magnuson J.K."/>
            <person name="James T.Y."/>
            <person name="O'Malley M.A."/>
            <person name="Stajich J.E."/>
            <person name="Spatafora J.W."/>
            <person name="Visel A."/>
            <person name="Grigoriev I.V."/>
        </authorList>
    </citation>
    <scope>NUCLEOTIDE SEQUENCE [LARGE SCALE GENOMIC DNA]</scope>
    <source>
        <strain evidence="3 4">JEL800</strain>
    </source>
</reference>